<dbReference type="InterPro" id="IPR026507">
    <property type="entry name" value="PIRC1/2"/>
</dbReference>
<organism evidence="7 8">
    <name type="scientific">Calidris pygmaea</name>
    <name type="common">Spoon-billed sandpiper</name>
    <dbReference type="NCBI Taxonomy" id="425635"/>
    <lineage>
        <taxon>Eukaryota</taxon>
        <taxon>Metazoa</taxon>
        <taxon>Chordata</taxon>
        <taxon>Craniata</taxon>
        <taxon>Vertebrata</taxon>
        <taxon>Euteleostomi</taxon>
        <taxon>Archelosauria</taxon>
        <taxon>Archosauria</taxon>
        <taxon>Dinosauria</taxon>
        <taxon>Saurischia</taxon>
        <taxon>Theropoda</taxon>
        <taxon>Coelurosauria</taxon>
        <taxon>Aves</taxon>
        <taxon>Neognathae</taxon>
        <taxon>Neoaves</taxon>
        <taxon>Charadriiformes</taxon>
        <taxon>Scolopacidae</taxon>
        <taxon>Calidris</taxon>
    </lineage>
</organism>
<comment type="subcellular location">
    <subcellularLocation>
        <location evidence="1">Cytoplasm</location>
        <location evidence="1">Cytoskeleton</location>
        <location evidence="1">Cilium axoneme</location>
    </subcellularLocation>
</comment>
<dbReference type="Proteomes" id="UP000694419">
    <property type="component" value="Unplaced"/>
</dbReference>
<keyword evidence="2" id="KW-0963">Cytoplasm</keyword>
<evidence type="ECO:0000313" key="8">
    <source>
        <dbReference type="Proteomes" id="UP000694419"/>
    </source>
</evidence>
<dbReference type="GO" id="GO:0035082">
    <property type="term" value="P:axoneme assembly"/>
    <property type="evidence" value="ECO:0007669"/>
    <property type="project" value="InterPro"/>
</dbReference>
<dbReference type="AlphaFoldDB" id="A0A8C3PLA9"/>
<evidence type="ECO:0000313" key="7">
    <source>
        <dbReference type="Ensembl" id="ENSCPGP00000010163.1"/>
    </source>
</evidence>
<evidence type="ECO:0000256" key="4">
    <source>
        <dbReference type="ARBA" id="ARBA00023273"/>
    </source>
</evidence>
<comment type="similarity">
    <text evidence="5">Belongs to the PIERCE1 family.</text>
</comment>
<keyword evidence="8" id="KW-1185">Reference proteome</keyword>
<dbReference type="Ensembl" id="ENSCPGT00000011158.1">
    <property type="protein sequence ID" value="ENSCPGP00000010163.1"/>
    <property type="gene ID" value="ENSCPGG00000007244.1"/>
</dbReference>
<sequence>KQQGPGDDKDVAHRLTPGAGGPGVGGKVPVGGSTHRGAGRRVPGPGRCCRGAGLLRGEKHGAHTEGPGRARRGRGGLHDPLTCPQEPRHRHAPCPSEQEEEEEEEGQEAPSASCGAGGGRSGPAAIVTRPPRPVAGQRASPPPGPRRHVPPGGCGRPRSPHQRLVPHRPRAARPFPAASLLPRLRVRLATQPRRRASAAPPAPAAPLPAVLSPRRKPEPHPLYRTTNQTYGSRAPTVHEVPTSFHVTSHAFSDTLGQCGMYKDNGLNTSLEKSHVTGPDNFITAYDHFNFHPSYNPNGPSCC</sequence>
<feature type="compositionally biased region" description="Acidic residues" evidence="6">
    <location>
        <begin position="97"/>
        <end position="107"/>
    </location>
</feature>
<evidence type="ECO:0000256" key="3">
    <source>
        <dbReference type="ARBA" id="ARBA00023212"/>
    </source>
</evidence>
<feature type="compositionally biased region" description="Gly residues" evidence="6">
    <location>
        <begin position="18"/>
        <end position="29"/>
    </location>
</feature>
<keyword evidence="4" id="KW-0966">Cell projection</keyword>
<keyword evidence="3" id="KW-0206">Cytoskeleton</keyword>
<dbReference type="GO" id="GO:0005879">
    <property type="term" value="C:axonemal microtubule"/>
    <property type="evidence" value="ECO:0007669"/>
    <property type="project" value="InterPro"/>
</dbReference>
<feature type="compositionally biased region" description="Low complexity" evidence="6">
    <location>
        <begin position="40"/>
        <end position="55"/>
    </location>
</feature>
<feature type="compositionally biased region" description="Basic residues" evidence="6">
    <location>
        <begin position="158"/>
        <end position="171"/>
    </location>
</feature>
<feature type="region of interest" description="Disordered" evidence="6">
    <location>
        <begin position="192"/>
        <end position="219"/>
    </location>
</feature>
<evidence type="ECO:0008006" key="9">
    <source>
        <dbReference type="Google" id="ProtNLM"/>
    </source>
</evidence>
<name>A0A8C3PLA9_9CHAR</name>
<dbReference type="PANTHER" id="PTHR20899:SF1">
    <property type="entry name" value="PIERCER OF MICROTUBULE WALL 1 PROTEIN"/>
    <property type="match status" value="1"/>
</dbReference>
<reference evidence="7" key="1">
    <citation type="submission" date="2025-08" db="UniProtKB">
        <authorList>
            <consortium name="Ensembl"/>
        </authorList>
    </citation>
    <scope>IDENTIFICATION</scope>
</reference>
<evidence type="ECO:0000256" key="2">
    <source>
        <dbReference type="ARBA" id="ARBA00022490"/>
    </source>
</evidence>
<proteinExistence type="inferred from homology"/>
<reference evidence="7" key="2">
    <citation type="submission" date="2025-09" db="UniProtKB">
        <authorList>
            <consortium name="Ensembl"/>
        </authorList>
    </citation>
    <scope>IDENTIFICATION</scope>
</reference>
<protein>
    <recommendedName>
        <fullName evidence="9">CI116 protein</fullName>
    </recommendedName>
</protein>
<dbReference type="Pfam" id="PF14892">
    <property type="entry name" value="PIRC1_2"/>
    <property type="match status" value="1"/>
</dbReference>
<evidence type="ECO:0000256" key="5">
    <source>
        <dbReference type="ARBA" id="ARBA00038014"/>
    </source>
</evidence>
<evidence type="ECO:0000256" key="1">
    <source>
        <dbReference type="ARBA" id="ARBA00004430"/>
    </source>
</evidence>
<dbReference type="PANTHER" id="PTHR20899">
    <property type="entry name" value="PIERCE HOMOLOG"/>
    <property type="match status" value="1"/>
</dbReference>
<accession>A0A8C3PLA9</accession>
<feature type="region of interest" description="Disordered" evidence="6">
    <location>
        <begin position="1"/>
        <end position="171"/>
    </location>
</feature>
<feature type="compositionally biased region" description="Basic and acidic residues" evidence="6">
    <location>
        <begin position="1"/>
        <end position="13"/>
    </location>
</feature>
<feature type="compositionally biased region" description="Basic and acidic residues" evidence="6">
    <location>
        <begin position="56"/>
        <end position="68"/>
    </location>
</feature>
<evidence type="ECO:0000256" key="6">
    <source>
        <dbReference type="SAM" id="MobiDB-lite"/>
    </source>
</evidence>